<organism evidence="1 2">
    <name type="scientific">Leptolyngbya cf. ectocarpi LEGE 11479</name>
    <dbReference type="NCBI Taxonomy" id="1828722"/>
    <lineage>
        <taxon>Bacteria</taxon>
        <taxon>Bacillati</taxon>
        <taxon>Cyanobacteriota</taxon>
        <taxon>Cyanophyceae</taxon>
        <taxon>Leptolyngbyales</taxon>
        <taxon>Leptolyngbyaceae</taxon>
        <taxon>Leptolyngbya group</taxon>
        <taxon>Leptolyngbya</taxon>
    </lineage>
</organism>
<evidence type="ECO:0000313" key="1">
    <source>
        <dbReference type="EMBL" id="MBE9065133.1"/>
    </source>
</evidence>
<keyword evidence="2" id="KW-1185">Reference proteome</keyword>
<accession>A0A928X195</accession>
<proteinExistence type="predicted"/>
<reference evidence="1" key="1">
    <citation type="submission" date="2020-10" db="EMBL/GenBank/DDBJ databases">
        <authorList>
            <person name="Castelo-Branco R."/>
            <person name="Eusebio N."/>
            <person name="Adriana R."/>
            <person name="Vieira A."/>
            <person name="Brugerolle De Fraissinette N."/>
            <person name="Rezende De Castro R."/>
            <person name="Schneider M.P."/>
            <person name="Vasconcelos V."/>
            <person name="Leao P.N."/>
        </authorList>
    </citation>
    <scope>NUCLEOTIDE SEQUENCE</scope>
    <source>
        <strain evidence="1">LEGE 11479</strain>
    </source>
</reference>
<protein>
    <submittedName>
        <fullName evidence="1">Uncharacterized protein</fullName>
    </submittedName>
</protein>
<dbReference type="RefSeq" id="WP_193989833.1">
    <property type="nucleotide sequence ID" value="NZ_JADEXP010000002.1"/>
</dbReference>
<name>A0A928X195_LEPEC</name>
<evidence type="ECO:0000313" key="2">
    <source>
        <dbReference type="Proteomes" id="UP000615026"/>
    </source>
</evidence>
<dbReference type="Proteomes" id="UP000615026">
    <property type="component" value="Unassembled WGS sequence"/>
</dbReference>
<dbReference type="EMBL" id="JADEXP010000002">
    <property type="protein sequence ID" value="MBE9065133.1"/>
    <property type="molecule type" value="Genomic_DNA"/>
</dbReference>
<comment type="caution">
    <text evidence="1">The sequence shown here is derived from an EMBL/GenBank/DDBJ whole genome shotgun (WGS) entry which is preliminary data.</text>
</comment>
<gene>
    <name evidence="1" type="ORF">IQ260_00505</name>
</gene>
<dbReference type="AlphaFoldDB" id="A0A928X195"/>
<sequence>MSRYSDIRRGAQLKDAQEKYIAHISTPREPNIGSRGAREPQKVVFVEPFGFDLAVDQVAQVNNNTQGYTDLSPRITAADGAQVTDALGAKTAAFVVGFRPARVVWNRAAAKTLVRKVSAVTGQAYGAYENVSRSSCAFGRAAATDDIHDAFSAIKEEILTGTTGLALNRVTLTRERRSYR</sequence>